<organism evidence="2">
    <name type="scientific">uncultured Blastococcus sp</name>
    <dbReference type="NCBI Taxonomy" id="217144"/>
    <lineage>
        <taxon>Bacteria</taxon>
        <taxon>Bacillati</taxon>
        <taxon>Actinomycetota</taxon>
        <taxon>Actinomycetes</taxon>
        <taxon>Geodermatophilales</taxon>
        <taxon>Geodermatophilaceae</taxon>
        <taxon>Blastococcus</taxon>
        <taxon>environmental samples</taxon>
    </lineage>
</organism>
<feature type="compositionally biased region" description="Low complexity" evidence="1">
    <location>
        <begin position="73"/>
        <end position="97"/>
    </location>
</feature>
<gene>
    <name evidence="2" type="ORF">AVDCRST_MAG57-1318</name>
</gene>
<feature type="non-terminal residue" evidence="2">
    <location>
        <position position="172"/>
    </location>
</feature>
<name>A0A6J4I0W1_9ACTN</name>
<sequence>ARATAPGPGLGAVPRVRRRVRRGTGHRPVPTECELDVVARRRGRHRPRLRRRSGPRPVPPERGLAGGCAPLPRGAVAACASGRAARTGAGGIRDPAGGSRGRRGQASAGGGLAPDLLGGRLCRPRRRCPGAGRRRGPVVVARRRGGSRPGGADRDLPASAPAPRRGALSGEL</sequence>
<feature type="compositionally biased region" description="Basic residues" evidence="1">
    <location>
        <begin position="40"/>
        <end position="54"/>
    </location>
</feature>
<proteinExistence type="predicted"/>
<protein>
    <submittedName>
        <fullName evidence="2">Uncharacterized protein</fullName>
    </submittedName>
</protein>
<evidence type="ECO:0000313" key="2">
    <source>
        <dbReference type="EMBL" id="CAA9236823.1"/>
    </source>
</evidence>
<dbReference type="AlphaFoldDB" id="A0A6J4I0W1"/>
<reference evidence="2" key="1">
    <citation type="submission" date="2020-02" db="EMBL/GenBank/DDBJ databases">
        <authorList>
            <person name="Meier V. D."/>
        </authorList>
    </citation>
    <scope>NUCLEOTIDE SEQUENCE</scope>
    <source>
        <strain evidence="2">AVDCRST_MAG57</strain>
    </source>
</reference>
<feature type="compositionally biased region" description="Basic residues" evidence="1">
    <location>
        <begin position="15"/>
        <end position="25"/>
    </location>
</feature>
<feature type="compositionally biased region" description="Basic residues" evidence="1">
    <location>
        <begin position="122"/>
        <end position="146"/>
    </location>
</feature>
<feature type="region of interest" description="Disordered" evidence="1">
    <location>
        <begin position="1"/>
        <end position="172"/>
    </location>
</feature>
<evidence type="ECO:0000256" key="1">
    <source>
        <dbReference type="SAM" id="MobiDB-lite"/>
    </source>
</evidence>
<dbReference type="EMBL" id="CADCTI010000121">
    <property type="protein sequence ID" value="CAA9236823.1"/>
    <property type="molecule type" value="Genomic_DNA"/>
</dbReference>
<feature type="non-terminal residue" evidence="2">
    <location>
        <position position="1"/>
    </location>
</feature>
<accession>A0A6J4I0W1</accession>